<dbReference type="GO" id="GO:0005525">
    <property type="term" value="F:GTP binding"/>
    <property type="evidence" value="ECO:0007669"/>
    <property type="project" value="UniProtKB-KW"/>
</dbReference>
<name>W6QCT4_PENRF</name>
<dbReference type="SUPFAM" id="SSF52540">
    <property type="entry name" value="P-loop containing nucleoside triphosphate hydrolases"/>
    <property type="match status" value="1"/>
</dbReference>
<keyword evidence="4" id="KW-0807">Transducer</keyword>
<keyword evidence="3 5" id="KW-0342">GTP-binding</keyword>
<keyword evidence="2 5" id="KW-0547">Nucleotide-binding</keyword>
<evidence type="ECO:0000256" key="3">
    <source>
        <dbReference type="ARBA" id="ARBA00023134"/>
    </source>
</evidence>
<reference evidence="7" key="1">
    <citation type="journal article" date="2014" name="Nat. Commun.">
        <title>Multiple recent horizontal transfers of a large genomic region in cheese making fungi.</title>
        <authorList>
            <person name="Cheeseman K."/>
            <person name="Ropars J."/>
            <person name="Renault P."/>
            <person name="Dupont J."/>
            <person name="Gouzy J."/>
            <person name="Branca A."/>
            <person name="Abraham A.L."/>
            <person name="Ceppi M."/>
            <person name="Conseiller E."/>
            <person name="Debuchy R."/>
            <person name="Malagnac F."/>
            <person name="Goarin A."/>
            <person name="Silar P."/>
            <person name="Lacoste S."/>
            <person name="Sallet E."/>
            <person name="Bensimon A."/>
            <person name="Giraud T."/>
            <person name="Brygoo Y."/>
        </authorList>
    </citation>
    <scope>NUCLEOTIDE SEQUENCE [LARGE SCALE GENOMIC DNA]</scope>
    <source>
        <strain evidence="7">FM164</strain>
    </source>
</reference>
<proteinExistence type="predicted"/>
<keyword evidence="6" id="KW-0460">Magnesium</keyword>
<dbReference type="GO" id="GO:0005834">
    <property type="term" value="C:heterotrimeric G-protein complex"/>
    <property type="evidence" value="ECO:0007669"/>
    <property type="project" value="TreeGrafter"/>
</dbReference>
<dbReference type="Pfam" id="PF00503">
    <property type="entry name" value="G-alpha"/>
    <property type="match status" value="1"/>
</dbReference>
<protein>
    <submittedName>
        <fullName evidence="7">Guanine nucleotide binding protein (G-protein), alpha subunit</fullName>
    </submittedName>
</protein>
<evidence type="ECO:0000256" key="5">
    <source>
        <dbReference type="PIRSR" id="PIRSR601019-1"/>
    </source>
</evidence>
<evidence type="ECO:0000313" key="7">
    <source>
        <dbReference type="EMBL" id="CDM32004.1"/>
    </source>
</evidence>
<dbReference type="Gene3D" id="3.40.50.300">
    <property type="entry name" value="P-loop containing nucleotide triphosphate hydrolases"/>
    <property type="match status" value="1"/>
</dbReference>
<organism evidence="7 8">
    <name type="scientific">Penicillium roqueforti (strain FM164)</name>
    <dbReference type="NCBI Taxonomy" id="1365484"/>
    <lineage>
        <taxon>Eukaryota</taxon>
        <taxon>Fungi</taxon>
        <taxon>Dikarya</taxon>
        <taxon>Ascomycota</taxon>
        <taxon>Pezizomycotina</taxon>
        <taxon>Eurotiomycetes</taxon>
        <taxon>Eurotiomycetidae</taxon>
        <taxon>Eurotiales</taxon>
        <taxon>Aspergillaceae</taxon>
        <taxon>Penicillium</taxon>
    </lineage>
</organism>
<dbReference type="Proteomes" id="UP000030686">
    <property type="component" value="Unassembled WGS sequence"/>
</dbReference>
<dbReference type="STRING" id="1365484.W6QCT4"/>
<dbReference type="GO" id="GO:0046872">
    <property type="term" value="F:metal ion binding"/>
    <property type="evidence" value="ECO:0007669"/>
    <property type="project" value="UniProtKB-KW"/>
</dbReference>
<feature type="binding site" evidence="5">
    <location>
        <begin position="210"/>
        <end position="213"/>
    </location>
    <ligand>
        <name>GTP</name>
        <dbReference type="ChEBI" id="CHEBI:37565"/>
    </ligand>
</feature>
<dbReference type="GO" id="GO:0005737">
    <property type="term" value="C:cytoplasm"/>
    <property type="evidence" value="ECO:0007669"/>
    <property type="project" value="TreeGrafter"/>
</dbReference>
<dbReference type="InterPro" id="IPR001019">
    <property type="entry name" value="Gprotein_alpha_su"/>
</dbReference>
<dbReference type="AlphaFoldDB" id="W6QCT4"/>
<keyword evidence="8" id="KW-1185">Reference proteome</keyword>
<dbReference type="GO" id="GO:0001664">
    <property type="term" value="F:G protein-coupled receptor binding"/>
    <property type="evidence" value="ECO:0007669"/>
    <property type="project" value="TreeGrafter"/>
</dbReference>
<dbReference type="PANTHER" id="PTHR10218">
    <property type="entry name" value="GTP-BINDING PROTEIN ALPHA SUBUNIT"/>
    <property type="match status" value="1"/>
</dbReference>
<dbReference type="InterPro" id="IPR011025">
    <property type="entry name" value="GproteinA_insert"/>
</dbReference>
<accession>W6QCT4</accession>
<evidence type="ECO:0000313" key="8">
    <source>
        <dbReference type="Proteomes" id="UP000030686"/>
    </source>
</evidence>
<feature type="binding site" evidence="6">
    <location>
        <position position="125"/>
    </location>
    <ligand>
        <name>Mg(2+)</name>
        <dbReference type="ChEBI" id="CHEBI:18420"/>
    </ligand>
</feature>
<dbReference type="EMBL" id="HG792016">
    <property type="protein sequence ID" value="CDM32004.1"/>
    <property type="molecule type" value="Genomic_DNA"/>
</dbReference>
<gene>
    <name evidence="7" type="ORF">PROQFM164_S02g002155</name>
</gene>
<dbReference type="GO" id="GO:0003924">
    <property type="term" value="F:GTPase activity"/>
    <property type="evidence" value="ECO:0007669"/>
    <property type="project" value="InterPro"/>
</dbReference>
<dbReference type="GO" id="GO:0031683">
    <property type="term" value="F:G-protein beta/gamma-subunit complex binding"/>
    <property type="evidence" value="ECO:0007669"/>
    <property type="project" value="InterPro"/>
</dbReference>
<dbReference type="GO" id="GO:0007188">
    <property type="term" value="P:adenylate cyclase-modulating G protein-coupled receptor signaling pathway"/>
    <property type="evidence" value="ECO:0007669"/>
    <property type="project" value="TreeGrafter"/>
</dbReference>
<sequence length="292" mass="33483">MRFGRDISSREKEETRLVVYENIYSALACAIRELQAQGRLLDNADDGVIQTFWSNQEFGMTQSRWNCELLLSMRELCHRAIVLATALRFINPESYLRMFLSSYSHVLQPEWNPTETDVIQCYVPTKSLSGAWISKDLIALEANTKHTTQKELSKIMPLVDGIVCVADISTLDYRYMVDPGKSQFNESLGLLEEVLGSRGPQRKPIQLLLNKTDILRRKLKHLGVSLYSEGGLLQYFPGSAESVAKCFKEHLGYCDEYYLREICALDATWMNHIFKVWREMMFKSKLLAAGVM</sequence>
<evidence type="ECO:0000256" key="2">
    <source>
        <dbReference type="ARBA" id="ARBA00022741"/>
    </source>
</evidence>
<dbReference type="Gene3D" id="1.10.400.10">
    <property type="entry name" value="GI Alpha 1, domain 2-like"/>
    <property type="match status" value="1"/>
</dbReference>
<dbReference type="InterPro" id="IPR027417">
    <property type="entry name" value="P-loop_NTPase"/>
</dbReference>
<dbReference type="PANTHER" id="PTHR10218:SF302">
    <property type="entry name" value="GUANINE NUCLEOTIDE-BINDING PROTEIN ALPHA-5 SUBUNIT"/>
    <property type="match status" value="1"/>
</dbReference>
<keyword evidence="1 6" id="KW-0479">Metal-binding</keyword>
<dbReference type="OrthoDB" id="10625369at2759"/>
<dbReference type="SMART" id="SM00275">
    <property type="entry name" value="G_alpha"/>
    <property type="match status" value="1"/>
</dbReference>
<evidence type="ECO:0000256" key="1">
    <source>
        <dbReference type="ARBA" id="ARBA00022723"/>
    </source>
</evidence>
<dbReference type="SUPFAM" id="SSF47895">
    <property type="entry name" value="Transducin (alpha subunit), insertion domain"/>
    <property type="match status" value="1"/>
</dbReference>
<evidence type="ECO:0000256" key="6">
    <source>
        <dbReference type="PIRSR" id="PIRSR601019-2"/>
    </source>
</evidence>
<evidence type="ECO:0000256" key="4">
    <source>
        <dbReference type="ARBA" id="ARBA00023224"/>
    </source>
</evidence>